<comment type="caution">
    <text evidence="1">The sequence shown here is derived from an EMBL/GenBank/DDBJ whole genome shotgun (WGS) entry which is preliminary data.</text>
</comment>
<dbReference type="Proteomes" id="UP001150603">
    <property type="component" value="Unassembled WGS sequence"/>
</dbReference>
<evidence type="ECO:0000313" key="1">
    <source>
        <dbReference type="EMBL" id="KAJ1940696.1"/>
    </source>
</evidence>
<accession>A0ACC1J7M3</accession>
<protein>
    <submittedName>
        <fullName evidence="1">Uncharacterized protein</fullName>
    </submittedName>
</protein>
<evidence type="ECO:0000313" key="2">
    <source>
        <dbReference type="Proteomes" id="UP001150603"/>
    </source>
</evidence>
<name>A0ACC1J7M3_9FUNG</name>
<gene>
    <name evidence="1" type="ORF">FBU59_003732</name>
</gene>
<dbReference type="EMBL" id="JANBPW010002471">
    <property type="protein sequence ID" value="KAJ1940696.1"/>
    <property type="molecule type" value="Genomic_DNA"/>
</dbReference>
<proteinExistence type="predicted"/>
<sequence length="127" mass="14030">MSSGLLANDETMRINPFASTQAVTLPPIQLSSENIQDEDDKMVLHQQISQLPESPHVFPQAVQMVEKESSPMEPEVSNGSEYHTPQAKQAVSALQSLEDVIEELEPTGSCHHPRTLSTPELLCRVCH</sequence>
<organism evidence="1 2">
    <name type="scientific">Linderina macrospora</name>
    <dbReference type="NCBI Taxonomy" id="4868"/>
    <lineage>
        <taxon>Eukaryota</taxon>
        <taxon>Fungi</taxon>
        <taxon>Fungi incertae sedis</taxon>
        <taxon>Zoopagomycota</taxon>
        <taxon>Kickxellomycotina</taxon>
        <taxon>Kickxellomycetes</taxon>
        <taxon>Kickxellales</taxon>
        <taxon>Kickxellaceae</taxon>
        <taxon>Linderina</taxon>
    </lineage>
</organism>
<reference evidence="1" key="1">
    <citation type="submission" date="2022-07" db="EMBL/GenBank/DDBJ databases">
        <title>Phylogenomic reconstructions and comparative analyses of Kickxellomycotina fungi.</title>
        <authorList>
            <person name="Reynolds N.K."/>
            <person name="Stajich J.E."/>
            <person name="Barry K."/>
            <person name="Grigoriev I.V."/>
            <person name="Crous P."/>
            <person name="Smith M.E."/>
        </authorList>
    </citation>
    <scope>NUCLEOTIDE SEQUENCE</scope>
    <source>
        <strain evidence="1">NRRL 5244</strain>
    </source>
</reference>
<keyword evidence="2" id="KW-1185">Reference proteome</keyword>